<feature type="domain" description="HD" evidence="1">
    <location>
        <begin position="195"/>
        <end position="317"/>
    </location>
</feature>
<evidence type="ECO:0000259" key="2">
    <source>
        <dbReference type="PROSITE" id="PS51832"/>
    </source>
</evidence>
<dbReference type="SUPFAM" id="SSF109604">
    <property type="entry name" value="HD-domain/PDEase-like"/>
    <property type="match status" value="1"/>
</dbReference>
<accession>A0A3B1CRL2</accession>
<dbReference type="SMART" id="SM00065">
    <property type="entry name" value="GAF"/>
    <property type="match status" value="1"/>
</dbReference>
<dbReference type="PANTHER" id="PTHR43155:SF2">
    <property type="entry name" value="CYCLIC DI-GMP PHOSPHODIESTERASE PA4108"/>
    <property type="match status" value="1"/>
</dbReference>
<dbReference type="PANTHER" id="PTHR43155">
    <property type="entry name" value="CYCLIC DI-GMP PHOSPHODIESTERASE PA4108-RELATED"/>
    <property type="match status" value="1"/>
</dbReference>
<dbReference type="SUPFAM" id="SSF55781">
    <property type="entry name" value="GAF domain-like"/>
    <property type="match status" value="1"/>
</dbReference>
<dbReference type="PROSITE" id="PS51831">
    <property type="entry name" value="HD"/>
    <property type="match status" value="1"/>
</dbReference>
<dbReference type="InterPro" id="IPR006674">
    <property type="entry name" value="HD_domain"/>
</dbReference>
<dbReference type="InterPro" id="IPR037522">
    <property type="entry name" value="HD_GYP_dom"/>
</dbReference>
<dbReference type="SMART" id="SM00471">
    <property type="entry name" value="HDc"/>
    <property type="match status" value="1"/>
</dbReference>
<dbReference type="Pfam" id="PF01590">
    <property type="entry name" value="GAF"/>
    <property type="match status" value="1"/>
</dbReference>
<evidence type="ECO:0000313" key="3">
    <source>
        <dbReference type="EMBL" id="VAX30982.1"/>
    </source>
</evidence>
<dbReference type="Gene3D" id="3.30.450.40">
    <property type="match status" value="1"/>
</dbReference>
<evidence type="ECO:0000259" key="1">
    <source>
        <dbReference type="PROSITE" id="PS51831"/>
    </source>
</evidence>
<dbReference type="InterPro" id="IPR003607">
    <property type="entry name" value="HD/PDEase_dom"/>
</dbReference>
<dbReference type="EMBL" id="UOGH01000190">
    <property type="protein sequence ID" value="VAX30982.1"/>
    <property type="molecule type" value="Genomic_DNA"/>
</dbReference>
<dbReference type="InterPro" id="IPR003018">
    <property type="entry name" value="GAF"/>
</dbReference>
<sequence>MKALQKQVIQLKTLIELASLINSSFDQAEIRKRAIEATTKVLNAEAASLLLLDEASGELYFDVATGEKGGRVKQIRLKKGIGIAGWVAEHGAPLIIDDAQSDPRFFKTADKFSGFVTKNIICVPLKTKERIIGVLEGINKKDGQFDKSDLELTETLSNYIAVAIENARLYSELKGTFYATAETLTETIELRDPCTGGHTKRVKNYSMIIGRYLGLSKEELENLELAAILHDIGKIGIRDDILLKKGKLSEEEMLKMKMHSIYGSELLQGIKQLKGILPVIRNHHERYDGAGYPDGLKGSEISLLARILSVADSFDAMTTHRPYKKRISLEEALEQLKQASGTQFDPKVVEAFLQAFADGALSL</sequence>
<dbReference type="CDD" id="cd00077">
    <property type="entry name" value="HDc"/>
    <property type="match status" value="1"/>
</dbReference>
<gene>
    <name evidence="3" type="ORF">MNBD_NITROSPIRAE02-662</name>
</gene>
<proteinExistence type="predicted"/>
<dbReference type="InterPro" id="IPR029016">
    <property type="entry name" value="GAF-like_dom_sf"/>
</dbReference>
<dbReference type="PROSITE" id="PS51832">
    <property type="entry name" value="HD_GYP"/>
    <property type="match status" value="1"/>
</dbReference>
<dbReference type="Pfam" id="PF13487">
    <property type="entry name" value="HD_5"/>
    <property type="match status" value="1"/>
</dbReference>
<reference evidence="3" key="1">
    <citation type="submission" date="2018-06" db="EMBL/GenBank/DDBJ databases">
        <authorList>
            <person name="Zhirakovskaya E."/>
        </authorList>
    </citation>
    <scope>NUCLEOTIDE SEQUENCE</scope>
</reference>
<feature type="domain" description="HD-GYP" evidence="2">
    <location>
        <begin position="173"/>
        <end position="363"/>
    </location>
</feature>
<protein>
    <submittedName>
        <fullName evidence="3">Uncharacterized protein</fullName>
    </submittedName>
</protein>
<dbReference type="Gene3D" id="1.10.3210.10">
    <property type="entry name" value="Hypothetical protein af1432"/>
    <property type="match status" value="1"/>
</dbReference>
<dbReference type="AlphaFoldDB" id="A0A3B1CRL2"/>
<organism evidence="3">
    <name type="scientific">hydrothermal vent metagenome</name>
    <dbReference type="NCBI Taxonomy" id="652676"/>
    <lineage>
        <taxon>unclassified sequences</taxon>
        <taxon>metagenomes</taxon>
        <taxon>ecological metagenomes</taxon>
    </lineage>
</organism>
<name>A0A3B1CRL2_9ZZZZ</name>